<feature type="region of interest" description="Disordered" evidence="1">
    <location>
        <begin position="110"/>
        <end position="139"/>
    </location>
</feature>
<evidence type="ECO:0000313" key="3">
    <source>
        <dbReference type="Proteomes" id="UP000245771"/>
    </source>
</evidence>
<name>A0A316VGN2_9BASI</name>
<evidence type="ECO:0000256" key="1">
    <source>
        <dbReference type="SAM" id="MobiDB-lite"/>
    </source>
</evidence>
<keyword evidence="3" id="KW-1185">Reference proteome</keyword>
<dbReference type="EMBL" id="KZ819602">
    <property type="protein sequence ID" value="PWN36752.1"/>
    <property type="molecule type" value="Genomic_DNA"/>
</dbReference>
<evidence type="ECO:0000313" key="2">
    <source>
        <dbReference type="EMBL" id="PWN36752.1"/>
    </source>
</evidence>
<dbReference type="InParanoid" id="A0A316VGN2"/>
<accession>A0A316VGN2</accession>
<feature type="compositionally biased region" description="Acidic residues" evidence="1">
    <location>
        <begin position="128"/>
        <end position="139"/>
    </location>
</feature>
<dbReference type="OrthoDB" id="2553859at2759"/>
<gene>
    <name evidence="2" type="ORF">FA14DRAFT_6176</name>
</gene>
<organism evidence="2 3">
    <name type="scientific">Meira miltonrushii</name>
    <dbReference type="NCBI Taxonomy" id="1280837"/>
    <lineage>
        <taxon>Eukaryota</taxon>
        <taxon>Fungi</taxon>
        <taxon>Dikarya</taxon>
        <taxon>Basidiomycota</taxon>
        <taxon>Ustilaginomycotina</taxon>
        <taxon>Exobasidiomycetes</taxon>
        <taxon>Exobasidiales</taxon>
        <taxon>Brachybasidiaceae</taxon>
        <taxon>Meira</taxon>
    </lineage>
</organism>
<sequence length="139" mass="15716">MVHRLAPSRQCYCRRWRLLAQLIEFHTRVKEEEKIISTLNHILDRLLQGKMTTQLIGSWSLDVNGKGKDTSSLPSPNDKKAIEVEKGDFGSLNAGLHDLRQDINDVLTQWKDAIGDEGQAKNSNNADQQEEEDSDDGDD</sequence>
<proteinExistence type="predicted"/>
<protein>
    <submittedName>
        <fullName evidence="2">Uncharacterized protein</fullName>
    </submittedName>
</protein>
<dbReference type="AlphaFoldDB" id="A0A316VGN2"/>
<reference evidence="2 3" key="1">
    <citation type="journal article" date="2018" name="Mol. Biol. Evol.">
        <title>Broad Genomic Sampling Reveals a Smut Pathogenic Ancestry of the Fungal Clade Ustilaginomycotina.</title>
        <authorList>
            <person name="Kijpornyongpan T."/>
            <person name="Mondo S.J."/>
            <person name="Barry K."/>
            <person name="Sandor L."/>
            <person name="Lee J."/>
            <person name="Lipzen A."/>
            <person name="Pangilinan J."/>
            <person name="LaButti K."/>
            <person name="Hainaut M."/>
            <person name="Henrissat B."/>
            <person name="Grigoriev I.V."/>
            <person name="Spatafora J.W."/>
            <person name="Aime M.C."/>
        </authorList>
    </citation>
    <scope>NUCLEOTIDE SEQUENCE [LARGE SCALE GENOMIC DNA]</scope>
    <source>
        <strain evidence="2 3">MCA 3882</strain>
    </source>
</reference>
<dbReference type="GeneID" id="37024349"/>
<dbReference type="Proteomes" id="UP000245771">
    <property type="component" value="Unassembled WGS sequence"/>
</dbReference>
<dbReference type="RefSeq" id="XP_025357054.1">
    <property type="nucleotide sequence ID" value="XM_025502568.1"/>
</dbReference>